<evidence type="ECO:0008006" key="3">
    <source>
        <dbReference type="Google" id="ProtNLM"/>
    </source>
</evidence>
<accession>A0A3P4B476</accession>
<protein>
    <recommendedName>
        <fullName evidence="3">Helix-turn-helix domain protein</fullName>
    </recommendedName>
</protein>
<dbReference type="SUPFAM" id="SSF47413">
    <property type="entry name" value="lambda repressor-like DNA-binding domains"/>
    <property type="match status" value="1"/>
</dbReference>
<evidence type="ECO:0000313" key="1">
    <source>
        <dbReference type="EMBL" id="VCU71104.1"/>
    </source>
</evidence>
<dbReference type="GO" id="GO:0003677">
    <property type="term" value="F:DNA binding"/>
    <property type="evidence" value="ECO:0007669"/>
    <property type="project" value="InterPro"/>
</dbReference>
<organism evidence="1 2">
    <name type="scientific">Pigmentiphaga humi</name>
    <dbReference type="NCBI Taxonomy" id="2478468"/>
    <lineage>
        <taxon>Bacteria</taxon>
        <taxon>Pseudomonadati</taxon>
        <taxon>Pseudomonadota</taxon>
        <taxon>Betaproteobacteria</taxon>
        <taxon>Burkholderiales</taxon>
        <taxon>Alcaligenaceae</taxon>
        <taxon>Pigmentiphaga</taxon>
    </lineage>
</organism>
<dbReference type="Proteomes" id="UP000277294">
    <property type="component" value="Unassembled WGS sequence"/>
</dbReference>
<keyword evidence="2" id="KW-1185">Reference proteome</keyword>
<dbReference type="AlphaFoldDB" id="A0A3P4B476"/>
<dbReference type="InterPro" id="IPR001387">
    <property type="entry name" value="Cro/C1-type_HTH"/>
</dbReference>
<dbReference type="Pfam" id="PF13560">
    <property type="entry name" value="HTH_31"/>
    <property type="match status" value="1"/>
</dbReference>
<dbReference type="Gene3D" id="1.10.260.40">
    <property type="entry name" value="lambda repressor-like DNA-binding domains"/>
    <property type="match status" value="1"/>
</dbReference>
<name>A0A3P4B476_9BURK</name>
<reference evidence="1 2" key="1">
    <citation type="submission" date="2018-10" db="EMBL/GenBank/DDBJ databases">
        <authorList>
            <person name="Criscuolo A."/>
        </authorList>
    </citation>
    <scope>NUCLEOTIDE SEQUENCE [LARGE SCALE GENOMIC DNA]</scope>
    <source>
        <strain evidence="1">DnA1</strain>
    </source>
</reference>
<dbReference type="InterPro" id="IPR010982">
    <property type="entry name" value="Lambda_DNA-bd_dom_sf"/>
</dbReference>
<dbReference type="CDD" id="cd00093">
    <property type="entry name" value="HTH_XRE"/>
    <property type="match status" value="1"/>
</dbReference>
<sequence>MAEQDGLGRALRTIRKARCLAQEDITGASSRTYMSTLERGLKSPTWEKLVSLCDTMQVHPATLVTLVYANDKARRMRCWHEFGRNWMPPGRLTTRCGSHWLGARAIAGRSGETVRFPHA</sequence>
<dbReference type="EMBL" id="UWPJ01000024">
    <property type="protein sequence ID" value="VCU71104.1"/>
    <property type="molecule type" value="Genomic_DNA"/>
</dbReference>
<proteinExistence type="predicted"/>
<gene>
    <name evidence="1" type="ORF">PIGHUM_03184</name>
</gene>
<evidence type="ECO:0000313" key="2">
    <source>
        <dbReference type="Proteomes" id="UP000277294"/>
    </source>
</evidence>